<keyword evidence="2" id="KW-1185">Reference proteome</keyword>
<reference evidence="1 2" key="1">
    <citation type="submission" date="2020-08" db="EMBL/GenBank/DDBJ databases">
        <title>Genomic Encyclopedia of Type Strains, Phase IV (KMG-IV): sequencing the most valuable type-strain genomes for metagenomic binning, comparative biology and taxonomic classification.</title>
        <authorList>
            <person name="Goeker M."/>
        </authorList>
    </citation>
    <scope>NUCLEOTIDE SEQUENCE [LARGE SCALE GENOMIC DNA]</scope>
    <source>
        <strain evidence="1 2">DSM 105074</strain>
    </source>
</reference>
<dbReference type="RefSeq" id="WP_184173090.1">
    <property type="nucleotide sequence ID" value="NZ_JACHGF010000002.1"/>
</dbReference>
<evidence type="ECO:0000313" key="2">
    <source>
        <dbReference type="Proteomes" id="UP000557307"/>
    </source>
</evidence>
<protein>
    <submittedName>
        <fullName evidence="1">Uncharacterized protein</fullName>
    </submittedName>
</protein>
<comment type="caution">
    <text evidence="1">The sequence shown here is derived from an EMBL/GenBank/DDBJ whole genome shotgun (WGS) entry which is preliminary data.</text>
</comment>
<accession>A0A840TJJ2</accession>
<dbReference type="AlphaFoldDB" id="A0A840TJJ2"/>
<organism evidence="1 2">
    <name type="scientific">Rhabdobacter roseus</name>
    <dbReference type="NCBI Taxonomy" id="1655419"/>
    <lineage>
        <taxon>Bacteria</taxon>
        <taxon>Pseudomonadati</taxon>
        <taxon>Bacteroidota</taxon>
        <taxon>Cytophagia</taxon>
        <taxon>Cytophagales</taxon>
        <taxon>Cytophagaceae</taxon>
        <taxon>Rhabdobacter</taxon>
    </lineage>
</organism>
<evidence type="ECO:0000313" key="1">
    <source>
        <dbReference type="EMBL" id="MBB5283581.1"/>
    </source>
</evidence>
<gene>
    <name evidence="1" type="ORF">HNQ92_001707</name>
</gene>
<name>A0A840TJJ2_9BACT</name>
<proteinExistence type="predicted"/>
<sequence length="88" mass="10216">MTLTLLSAMDFKDQVRKLSERVARRKDNIQTTKEGLEGFFIVRSFLRPKISAHRITFRDTLSCFVIFLDDNNRRPVAGFILTARPKSI</sequence>
<dbReference type="Proteomes" id="UP000557307">
    <property type="component" value="Unassembled WGS sequence"/>
</dbReference>
<dbReference type="EMBL" id="JACHGF010000002">
    <property type="protein sequence ID" value="MBB5283581.1"/>
    <property type="molecule type" value="Genomic_DNA"/>
</dbReference>